<dbReference type="Proteomes" id="UP000662914">
    <property type="component" value="Chromosome"/>
</dbReference>
<gene>
    <name evidence="2" type="ORF">DSYM_17870</name>
</gene>
<proteinExistence type="predicted"/>
<dbReference type="KEGG" id="ddz:DSYM_17870"/>
<name>A0A809R2Y5_9PROT</name>
<keyword evidence="1" id="KW-1133">Transmembrane helix</keyword>
<accession>A0A809R2Y5</accession>
<evidence type="ECO:0000256" key="1">
    <source>
        <dbReference type="SAM" id="Phobius"/>
    </source>
</evidence>
<organism evidence="2 3">
    <name type="scientific">Candidatus Desulfobacillus denitrificans</name>
    <dbReference type="NCBI Taxonomy" id="2608985"/>
    <lineage>
        <taxon>Bacteria</taxon>
        <taxon>Pseudomonadati</taxon>
        <taxon>Pseudomonadota</taxon>
        <taxon>Betaproteobacteria</taxon>
        <taxon>Candidatus Desulfobacillus</taxon>
    </lineage>
</organism>
<feature type="transmembrane region" description="Helical" evidence="1">
    <location>
        <begin position="108"/>
        <end position="129"/>
    </location>
</feature>
<dbReference type="EMBL" id="AP021857">
    <property type="protein sequence ID" value="BBO21088.1"/>
    <property type="molecule type" value="Genomic_DNA"/>
</dbReference>
<dbReference type="AlphaFoldDB" id="A0A809R2Y5"/>
<evidence type="ECO:0000313" key="2">
    <source>
        <dbReference type="EMBL" id="BBO21088.1"/>
    </source>
</evidence>
<feature type="transmembrane region" description="Helical" evidence="1">
    <location>
        <begin position="38"/>
        <end position="63"/>
    </location>
</feature>
<reference evidence="2" key="1">
    <citation type="journal article" name="DNA Res.">
        <title>The physiological potential of anammox bacteria as revealed by their core genome structure.</title>
        <authorList>
            <person name="Okubo T."/>
            <person name="Toyoda A."/>
            <person name="Fukuhara K."/>
            <person name="Uchiyama I."/>
            <person name="Harigaya Y."/>
            <person name="Kuroiwa M."/>
            <person name="Suzuki T."/>
            <person name="Murakami Y."/>
            <person name="Suwa Y."/>
            <person name="Takami H."/>
        </authorList>
    </citation>
    <scope>NUCLEOTIDE SEQUENCE</scope>
    <source>
        <strain evidence="2">317325-3</strain>
    </source>
</reference>
<evidence type="ECO:0000313" key="3">
    <source>
        <dbReference type="Proteomes" id="UP000662914"/>
    </source>
</evidence>
<feature type="transmembrane region" description="Helical" evidence="1">
    <location>
        <begin position="75"/>
        <end position="96"/>
    </location>
</feature>
<keyword evidence="1" id="KW-0472">Membrane</keyword>
<keyword evidence="1" id="KW-0812">Transmembrane</keyword>
<sequence>MGVFDLDQEGQKRLAEEAARNAITVDQIQHSGVTLNGYVVGTAIGEAVIPTLIMFALCAAAVSKRHEMPLGWLRGTARFIVAIGIAAAGNLALFLLFPQLASSSSFSYVTIIQVAFIPLAASLISLLTFRGKSSL</sequence>
<protein>
    <submittedName>
        <fullName evidence="2">Uncharacterized protein</fullName>
    </submittedName>
</protein>